<dbReference type="EMBL" id="JADHEC010000032">
    <property type="protein sequence ID" value="MBF2709461.1"/>
    <property type="molecule type" value="Genomic_DNA"/>
</dbReference>
<dbReference type="SUPFAM" id="SSF109854">
    <property type="entry name" value="DinB/YfiT-like putative metalloenzymes"/>
    <property type="match status" value="1"/>
</dbReference>
<evidence type="ECO:0000313" key="2">
    <source>
        <dbReference type="Proteomes" id="UP000646211"/>
    </source>
</evidence>
<comment type="caution">
    <text evidence="1">The sequence shown here is derived from an EMBL/GenBank/DDBJ whole genome shotgun (WGS) entry which is preliminary data.</text>
</comment>
<organism evidence="1 2">
    <name type="scientific">Flavobacterium soyangense</name>
    <dbReference type="NCBI Taxonomy" id="2023265"/>
    <lineage>
        <taxon>Bacteria</taxon>
        <taxon>Pseudomonadati</taxon>
        <taxon>Bacteroidota</taxon>
        <taxon>Flavobacteriia</taxon>
        <taxon>Flavobacteriales</taxon>
        <taxon>Flavobacteriaceae</taxon>
        <taxon>Flavobacterium</taxon>
    </lineage>
</organism>
<dbReference type="InterPro" id="IPR034660">
    <property type="entry name" value="DinB/YfiT-like"/>
</dbReference>
<name>A0A930UA30_9FLAO</name>
<reference evidence="1" key="1">
    <citation type="submission" date="2020-11" db="EMBL/GenBank/DDBJ databases">
        <title>Genome of Flavobacterium soyangense.</title>
        <authorList>
            <person name="Liu Q."/>
            <person name="Xin Y.-H."/>
        </authorList>
    </citation>
    <scope>NUCLEOTIDE SEQUENCE</scope>
    <source>
        <strain evidence="1">CGMCC 1.13493</strain>
    </source>
</reference>
<dbReference type="Proteomes" id="UP000646211">
    <property type="component" value="Unassembled WGS sequence"/>
</dbReference>
<gene>
    <name evidence="1" type="ORF">IR213_12790</name>
</gene>
<proteinExistence type="predicted"/>
<evidence type="ECO:0000313" key="1">
    <source>
        <dbReference type="EMBL" id="MBF2709461.1"/>
    </source>
</evidence>
<dbReference type="AlphaFoldDB" id="A0A930UA30"/>
<keyword evidence="2" id="KW-1185">Reference proteome</keyword>
<sequence>MLTKTLETLFTRDLNRLKIEIELYQDEKSIWIVDKEISNSAGNICLHIIGNLNTYIGATIGKTNYIRNRELEFSLKDISKSELIKKIEETILVVNNSIRNLNNQDLEAEYPIIVFKDKMSTAFFLVHLATHLSYHLGQINYHRRLLDK</sequence>
<dbReference type="Gene3D" id="1.20.120.450">
    <property type="entry name" value="dinb family like domain"/>
    <property type="match status" value="1"/>
</dbReference>
<dbReference type="RefSeq" id="WP_194312700.1">
    <property type="nucleotide sequence ID" value="NZ_JADHEC010000032.1"/>
</dbReference>
<protein>
    <submittedName>
        <fullName evidence="1">DUF1572 family protein</fullName>
    </submittedName>
</protein>
<accession>A0A930UA30</accession>
<dbReference type="Pfam" id="PF07609">
    <property type="entry name" value="DUF1572"/>
    <property type="match status" value="1"/>
</dbReference>
<dbReference type="InterPro" id="IPR011466">
    <property type="entry name" value="DUF1572"/>
</dbReference>